<evidence type="ECO:0000313" key="17">
    <source>
        <dbReference type="EMBL" id="TNJ26433.1"/>
    </source>
</evidence>
<dbReference type="PANTHER" id="PTHR22878:SF63">
    <property type="entry name" value="DYNEIN AXONEMAL HEAVY CHAIN 10"/>
    <property type="match status" value="1"/>
</dbReference>
<dbReference type="InterPro" id="IPR026983">
    <property type="entry name" value="DHC"/>
</dbReference>
<dbReference type="Gene3D" id="1.10.8.1220">
    <property type="match status" value="1"/>
</dbReference>
<dbReference type="InterPro" id="IPR027417">
    <property type="entry name" value="P-loop_NTPase"/>
</dbReference>
<dbReference type="GO" id="GO:0005930">
    <property type="term" value="C:axoneme"/>
    <property type="evidence" value="ECO:0007669"/>
    <property type="project" value="UniProtKB-SubCell"/>
</dbReference>
<evidence type="ECO:0000256" key="6">
    <source>
        <dbReference type="ARBA" id="ARBA00022840"/>
    </source>
</evidence>
<dbReference type="PANTHER" id="PTHR22878">
    <property type="entry name" value="DYNEIN HEAVY CHAIN 6, AXONEMAL-LIKE-RELATED"/>
    <property type="match status" value="1"/>
</dbReference>
<dbReference type="FunFam" id="3.40.50.300:FF:000049">
    <property type="entry name" value="Dynein, axonemal, heavy chain 5"/>
    <property type="match status" value="1"/>
</dbReference>
<proteinExistence type="predicted"/>
<dbReference type="GO" id="GO:0005874">
    <property type="term" value="C:microtubule"/>
    <property type="evidence" value="ECO:0007669"/>
    <property type="project" value="UniProtKB-KW"/>
</dbReference>
<comment type="caution">
    <text evidence="17">The sequence shown here is derived from an EMBL/GenBank/DDBJ whole genome shotgun (WGS) entry which is preliminary data.</text>
</comment>
<dbReference type="Pfam" id="PF12781">
    <property type="entry name" value="AAA_9"/>
    <property type="match status" value="1"/>
</dbReference>
<keyword evidence="4" id="KW-0677">Repeat</keyword>
<protein>
    <submittedName>
        <fullName evidence="17">Outer-arm dynein beta</fullName>
    </submittedName>
</protein>
<dbReference type="FunFam" id="1.10.8.720:FF:000034">
    <property type="entry name" value="Dynein heavy chain"/>
    <property type="match status" value="1"/>
</dbReference>
<feature type="non-terminal residue" evidence="17">
    <location>
        <position position="1"/>
    </location>
</feature>
<evidence type="ECO:0000256" key="9">
    <source>
        <dbReference type="ARBA" id="ARBA00023069"/>
    </source>
</evidence>
<keyword evidence="7" id="KW-0243">Dynein</keyword>
<keyword evidence="12" id="KW-0966">Cell projection</keyword>
<feature type="non-terminal residue" evidence="17">
    <location>
        <position position="793"/>
    </location>
</feature>
<evidence type="ECO:0000256" key="2">
    <source>
        <dbReference type="ARBA" id="ARBA00022490"/>
    </source>
</evidence>
<dbReference type="GO" id="GO:0045505">
    <property type="term" value="F:dynein intermediate chain binding"/>
    <property type="evidence" value="ECO:0007669"/>
    <property type="project" value="InterPro"/>
</dbReference>
<dbReference type="EMBL" id="VDLU01000005">
    <property type="protein sequence ID" value="TNJ26433.1"/>
    <property type="molecule type" value="Genomic_DNA"/>
</dbReference>
<evidence type="ECO:0000256" key="7">
    <source>
        <dbReference type="ARBA" id="ARBA00023017"/>
    </source>
</evidence>
<keyword evidence="9" id="KW-0969">Cilium</keyword>
<keyword evidence="18" id="KW-1185">Reference proteome</keyword>
<dbReference type="GO" id="GO:0030286">
    <property type="term" value="C:dynein complex"/>
    <property type="evidence" value="ECO:0007669"/>
    <property type="project" value="UniProtKB-KW"/>
</dbReference>
<feature type="domain" description="Dynein heavy chain ATP-binding dynein motor region" evidence="16">
    <location>
        <begin position="107"/>
        <end position="372"/>
    </location>
</feature>
<evidence type="ECO:0000256" key="3">
    <source>
        <dbReference type="ARBA" id="ARBA00022701"/>
    </source>
</evidence>
<dbReference type="FunFam" id="1.10.8.1220:FF:000001">
    <property type="entry name" value="Dynein axonemal heavy chain 5"/>
    <property type="match status" value="1"/>
</dbReference>
<keyword evidence="6" id="KW-0067">ATP-binding</keyword>
<dbReference type="InterPro" id="IPR042219">
    <property type="entry name" value="AAA_lid_11_sf"/>
</dbReference>
<dbReference type="GO" id="GO:0051959">
    <property type="term" value="F:dynein light intermediate chain binding"/>
    <property type="evidence" value="ECO:0007669"/>
    <property type="project" value="InterPro"/>
</dbReference>
<dbReference type="GO" id="GO:0008569">
    <property type="term" value="F:minus-end-directed microtubule motor activity"/>
    <property type="evidence" value="ECO:0007669"/>
    <property type="project" value="InterPro"/>
</dbReference>
<evidence type="ECO:0000259" key="14">
    <source>
        <dbReference type="Pfam" id="PF03028"/>
    </source>
</evidence>
<dbReference type="Gene3D" id="1.20.920.20">
    <property type="match status" value="1"/>
</dbReference>
<feature type="coiled-coil region" evidence="13">
    <location>
        <begin position="146"/>
        <end position="180"/>
    </location>
</feature>
<dbReference type="InterPro" id="IPR004273">
    <property type="entry name" value="Dynein_heavy_D6_P-loop"/>
</dbReference>
<keyword evidence="5" id="KW-0547">Nucleotide-binding</keyword>
<dbReference type="Gene3D" id="1.10.8.720">
    <property type="entry name" value="Region D6 of dynein motor"/>
    <property type="match status" value="1"/>
</dbReference>
<evidence type="ECO:0000256" key="12">
    <source>
        <dbReference type="ARBA" id="ARBA00023273"/>
    </source>
</evidence>
<evidence type="ECO:0000256" key="8">
    <source>
        <dbReference type="ARBA" id="ARBA00023054"/>
    </source>
</evidence>
<name>A0A4Z1SXL6_GIAMU</name>
<accession>A0A4Z1SXL6</accession>
<feature type="domain" description="Dynein heavy chain coiled coil stalk" evidence="15">
    <location>
        <begin position="3"/>
        <end position="78"/>
    </location>
</feature>
<keyword evidence="10" id="KW-0505">Motor protein</keyword>
<evidence type="ECO:0000259" key="16">
    <source>
        <dbReference type="Pfam" id="PF12781"/>
    </source>
</evidence>
<evidence type="ECO:0000256" key="11">
    <source>
        <dbReference type="ARBA" id="ARBA00023212"/>
    </source>
</evidence>
<dbReference type="Gene3D" id="3.40.50.300">
    <property type="entry name" value="P-loop containing nucleotide triphosphate hydrolases"/>
    <property type="match status" value="2"/>
</dbReference>
<feature type="domain" description="Dynein heavy chain region D6 P-loop" evidence="14">
    <location>
        <begin position="616"/>
        <end position="737"/>
    </location>
</feature>
<evidence type="ECO:0000256" key="1">
    <source>
        <dbReference type="ARBA" id="ARBA00004430"/>
    </source>
</evidence>
<evidence type="ECO:0000259" key="15">
    <source>
        <dbReference type="Pfam" id="PF12777"/>
    </source>
</evidence>
<dbReference type="FunFam" id="3.40.50.300:FF:000153">
    <property type="entry name" value="Dynein axonemal heavy chain 1"/>
    <property type="match status" value="1"/>
</dbReference>
<dbReference type="GO" id="GO:0007018">
    <property type="term" value="P:microtubule-based movement"/>
    <property type="evidence" value="ECO:0007669"/>
    <property type="project" value="InterPro"/>
</dbReference>
<dbReference type="Gene3D" id="6.10.140.1060">
    <property type="match status" value="1"/>
</dbReference>
<dbReference type="GO" id="GO:0005524">
    <property type="term" value="F:ATP binding"/>
    <property type="evidence" value="ECO:0007669"/>
    <property type="project" value="UniProtKB-KW"/>
</dbReference>
<keyword evidence="3" id="KW-0493">Microtubule</keyword>
<evidence type="ECO:0000256" key="5">
    <source>
        <dbReference type="ARBA" id="ARBA00022741"/>
    </source>
</evidence>
<evidence type="ECO:0000313" key="18">
    <source>
        <dbReference type="Proteomes" id="UP000315496"/>
    </source>
</evidence>
<evidence type="ECO:0000256" key="13">
    <source>
        <dbReference type="SAM" id="Coils"/>
    </source>
</evidence>
<keyword evidence="8 13" id="KW-0175">Coiled coil</keyword>
<dbReference type="Pfam" id="PF03028">
    <property type="entry name" value="Dynein_heavy"/>
    <property type="match status" value="1"/>
</dbReference>
<reference evidence="17 18" key="1">
    <citation type="submission" date="2019-05" db="EMBL/GenBank/DDBJ databases">
        <title>The compact genome of Giardia muris reveals important steps in the evolution of intestinal protozoan parasites.</title>
        <authorList>
            <person name="Xu F."/>
            <person name="Jimenez-Gonzalez A."/>
            <person name="Einarsson E."/>
            <person name="Astvaldsson A."/>
            <person name="Peirasmaki D."/>
            <person name="Eckmann L."/>
            <person name="Andersson J.O."/>
            <person name="Svard S.G."/>
            <person name="Jerlstrom-Hultqvist J."/>
        </authorList>
    </citation>
    <scope>NUCLEOTIDE SEQUENCE [LARGE SCALE GENOMIC DNA]</scope>
    <source>
        <strain evidence="17 18">Roberts-Thomson</strain>
    </source>
</reference>
<evidence type="ECO:0000256" key="10">
    <source>
        <dbReference type="ARBA" id="ARBA00023175"/>
    </source>
</evidence>
<sequence length="793" mass="90345">TDEKDEVVRQANATKARLDLANRLVNGLSSEKTRWKQSVANLQERDKTLVGDVLITAAFISYSGPFNRQFRTDLLTKWIARVKELKIPMQDEFDPLQLLTNDALIARWNNDRLPTDRVSLENASIFTTAERWPLIIDPQLQGVAWIKAREERRKAEEEAYKQALAAYEEAKEALRREQGDGADEGALTKPKPSEEKLGALHVIRFSQAKWLDTIERAVQNGDMVLIENISETIDAVLNPLLGRNIIKRGKTKYIRFGDKEVEYDDNFRLYIQTKMPNPHYSPEIQAQTTLINFTVTIDGLEDQLLALVVSEERPDLEELKASLMRQQNEFKITLQQLEEDLLRRLSSAQGDILGDTELIENLEKTKATASEISEKVKEAKVTEAEINQAREQYRPVAARAAMLYFLLNSLNVIDHFYQFSLSAFITVFYRAIRNSAKSDDVAERVAILLDALTFDVYSYAARGLFERHKLIFISQLCFNILRKDNLLPPAEFTFLLRGTMSVTRENVLTEFIPTPSWNSVVGLAESIPDVFGKLPDDIEGSAKRWKEWIQHEQPEREKLPQDWKNKTSLQRLCIVRALRSDRLMTAMTDFVAESIGDKYIEAIPFSFKSVYADSSKTEPIFFILSPGVDPVKDVEALGRQLGFTADNGKFKAISLGQGQEKFAERAMEDMAEKGGWVLLQNIHLMKVWQVKLEKLMEQYCSETAHENFRLYLSGEPDADPAIASVLPGIVQMCIKVTNEPPRGIKANMNRAINLFTPDVFEMCSKGNEFKSILFALIFFHAIVIERRKFGPIG</sequence>
<dbReference type="Pfam" id="PF12777">
    <property type="entry name" value="MT"/>
    <property type="match status" value="1"/>
</dbReference>
<comment type="subcellular location">
    <subcellularLocation>
        <location evidence="1">Cytoplasm</location>
        <location evidence="1">Cytoskeleton</location>
        <location evidence="1">Cilium axoneme</location>
    </subcellularLocation>
</comment>
<feature type="coiled-coil region" evidence="13">
    <location>
        <begin position="316"/>
        <end position="392"/>
    </location>
</feature>
<evidence type="ECO:0000256" key="4">
    <source>
        <dbReference type="ARBA" id="ARBA00022737"/>
    </source>
</evidence>
<gene>
    <name evidence="17" type="ORF">GMRT_11576B</name>
</gene>
<dbReference type="InterPro" id="IPR024743">
    <property type="entry name" value="Dynein_HC_stalk"/>
</dbReference>
<keyword evidence="2" id="KW-0963">Cytoplasm</keyword>
<organism evidence="17 18">
    <name type="scientific">Giardia muris</name>
    <dbReference type="NCBI Taxonomy" id="5742"/>
    <lineage>
        <taxon>Eukaryota</taxon>
        <taxon>Metamonada</taxon>
        <taxon>Diplomonadida</taxon>
        <taxon>Hexamitidae</taxon>
        <taxon>Giardiinae</taxon>
        <taxon>Giardia</taxon>
    </lineage>
</organism>
<dbReference type="OrthoDB" id="10251809at2759"/>
<dbReference type="VEuPathDB" id="GiardiaDB:GMRT_11576B"/>
<keyword evidence="11" id="KW-0206">Cytoskeleton</keyword>
<dbReference type="Proteomes" id="UP000315496">
    <property type="component" value="Chromosome 5"/>
</dbReference>
<dbReference type="InterPro" id="IPR035706">
    <property type="entry name" value="AAA_9"/>
</dbReference>
<dbReference type="AlphaFoldDB" id="A0A4Z1SXL6"/>